<dbReference type="EMBL" id="SORI01000004">
    <property type="protein sequence ID" value="TDY61921.1"/>
    <property type="molecule type" value="Genomic_DNA"/>
</dbReference>
<dbReference type="InterPro" id="IPR004776">
    <property type="entry name" value="Mem_transp_PIN-like"/>
</dbReference>
<evidence type="ECO:0000256" key="1">
    <source>
        <dbReference type="ARBA" id="ARBA00004651"/>
    </source>
</evidence>
<evidence type="ECO:0000256" key="2">
    <source>
        <dbReference type="ARBA" id="ARBA00010145"/>
    </source>
</evidence>
<feature type="transmembrane region" description="Helical" evidence="8">
    <location>
        <begin position="201"/>
        <end position="219"/>
    </location>
</feature>
<dbReference type="OrthoDB" id="6312at2"/>
<organism evidence="9 10">
    <name type="scientific">Aminivibrio pyruvatiphilus</name>
    <dbReference type="NCBI Taxonomy" id="1005740"/>
    <lineage>
        <taxon>Bacteria</taxon>
        <taxon>Thermotogati</taxon>
        <taxon>Synergistota</taxon>
        <taxon>Synergistia</taxon>
        <taxon>Synergistales</taxon>
        <taxon>Aminobacteriaceae</taxon>
        <taxon>Aminivibrio</taxon>
    </lineage>
</organism>
<evidence type="ECO:0000313" key="9">
    <source>
        <dbReference type="EMBL" id="TDY61921.1"/>
    </source>
</evidence>
<feature type="transmembrane region" description="Helical" evidence="8">
    <location>
        <begin position="6"/>
        <end position="25"/>
    </location>
</feature>
<evidence type="ECO:0000256" key="3">
    <source>
        <dbReference type="ARBA" id="ARBA00022448"/>
    </source>
</evidence>
<proteinExistence type="inferred from homology"/>
<dbReference type="GO" id="GO:0005886">
    <property type="term" value="C:plasma membrane"/>
    <property type="evidence" value="ECO:0007669"/>
    <property type="project" value="UniProtKB-SubCell"/>
</dbReference>
<evidence type="ECO:0000256" key="5">
    <source>
        <dbReference type="ARBA" id="ARBA00022692"/>
    </source>
</evidence>
<dbReference type="Proteomes" id="UP000295066">
    <property type="component" value="Unassembled WGS sequence"/>
</dbReference>
<dbReference type="AlphaFoldDB" id="A0A4V3HGM1"/>
<feature type="transmembrane region" description="Helical" evidence="8">
    <location>
        <begin position="254"/>
        <end position="274"/>
    </location>
</feature>
<feature type="transmembrane region" description="Helical" evidence="8">
    <location>
        <begin position="64"/>
        <end position="83"/>
    </location>
</feature>
<gene>
    <name evidence="9" type="ORF">C8D99_104166</name>
</gene>
<evidence type="ECO:0000256" key="8">
    <source>
        <dbReference type="SAM" id="Phobius"/>
    </source>
</evidence>
<dbReference type="PANTHER" id="PTHR36838">
    <property type="entry name" value="AUXIN EFFLUX CARRIER FAMILY PROTEIN"/>
    <property type="match status" value="1"/>
</dbReference>
<evidence type="ECO:0000256" key="6">
    <source>
        <dbReference type="ARBA" id="ARBA00022989"/>
    </source>
</evidence>
<dbReference type="Pfam" id="PF03547">
    <property type="entry name" value="Mem_trans"/>
    <property type="match status" value="1"/>
</dbReference>
<keyword evidence="6 8" id="KW-1133">Transmembrane helix</keyword>
<comment type="similarity">
    <text evidence="2">Belongs to the auxin efflux carrier (TC 2.A.69) family.</text>
</comment>
<comment type="caution">
    <text evidence="9">The sequence shown here is derived from an EMBL/GenBank/DDBJ whole genome shotgun (WGS) entry which is preliminary data.</text>
</comment>
<protein>
    <recommendedName>
        <fullName evidence="11">Permease</fullName>
    </recommendedName>
</protein>
<dbReference type="Gene3D" id="1.20.1530.20">
    <property type="match status" value="1"/>
</dbReference>
<dbReference type="GO" id="GO:0055085">
    <property type="term" value="P:transmembrane transport"/>
    <property type="evidence" value="ECO:0007669"/>
    <property type="project" value="InterPro"/>
</dbReference>
<keyword evidence="7 8" id="KW-0472">Membrane</keyword>
<feature type="transmembrane region" description="Helical" evidence="8">
    <location>
        <begin position="231"/>
        <end position="248"/>
    </location>
</feature>
<evidence type="ECO:0000256" key="7">
    <source>
        <dbReference type="ARBA" id="ARBA00023136"/>
    </source>
</evidence>
<reference evidence="9 10" key="1">
    <citation type="submission" date="2019-03" db="EMBL/GenBank/DDBJ databases">
        <title>Genomic Encyclopedia of Type Strains, Phase IV (KMG-IV): sequencing the most valuable type-strain genomes for metagenomic binning, comparative biology and taxonomic classification.</title>
        <authorList>
            <person name="Goeker M."/>
        </authorList>
    </citation>
    <scope>NUCLEOTIDE SEQUENCE [LARGE SCALE GENOMIC DNA]</scope>
    <source>
        <strain evidence="9 10">DSM 25964</strain>
    </source>
</reference>
<keyword evidence="5 8" id="KW-0812">Transmembrane</keyword>
<accession>A0A4V3HGM1</accession>
<keyword evidence="10" id="KW-1185">Reference proteome</keyword>
<feature type="transmembrane region" description="Helical" evidence="8">
    <location>
        <begin position="128"/>
        <end position="152"/>
    </location>
</feature>
<evidence type="ECO:0000313" key="10">
    <source>
        <dbReference type="Proteomes" id="UP000295066"/>
    </source>
</evidence>
<feature type="transmembrane region" description="Helical" evidence="8">
    <location>
        <begin position="283"/>
        <end position="303"/>
    </location>
</feature>
<evidence type="ECO:0000256" key="4">
    <source>
        <dbReference type="ARBA" id="ARBA00022475"/>
    </source>
</evidence>
<keyword evidence="4" id="KW-1003">Cell membrane</keyword>
<keyword evidence="3" id="KW-0813">Transport</keyword>
<name>A0A4V3HGM1_9BACT</name>
<sequence>MNEIAIISPIAAVILIGWVFTEFGIIPRSTFRENNKILYWLSIPALLIRLTARADLTAAGNLNLLPAVHAGYLIMPLIAWAAGRLAGEERNRLAISALVSMRSNQVFMGIPAVSIALGSQGLESLSLYFAMSLVGYHMISIAASQIVLSGGISPRSILNSARKLAANPMVIACFAGIGFSLAGVNEFPRPVDVTLKVLGDIGTGMALLAVGAGLSFRSVPSMLRKTWRDTLIKLVVQPAVVWAFFLLWPVDPIMVKVVVFVCAMPVAVNSLVVAQGMGMDDQYAGEVIAVTTVLSAITLPFWIRVLGI</sequence>
<dbReference type="RefSeq" id="WP_133957013.1">
    <property type="nucleotide sequence ID" value="NZ_SORI01000004.1"/>
</dbReference>
<dbReference type="InterPro" id="IPR038770">
    <property type="entry name" value="Na+/solute_symporter_sf"/>
</dbReference>
<feature type="transmembrane region" description="Helical" evidence="8">
    <location>
        <begin position="164"/>
        <end position="181"/>
    </location>
</feature>
<comment type="subcellular location">
    <subcellularLocation>
        <location evidence="1">Cell membrane</location>
        <topology evidence="1">Multi-pass membrane protein</topology>
    </subcellularLocation>
</comment>
<evidence type="ECO:0008006" key="11">
    <source>
        <dbReference type="Google" id="ProtNLM"/>
    </source>
</evidence>